<name>A0A212QN96_9PROT</name>
<dbReference type="InterPro" id="IPR052894">
    <property type="entry name" value="AsmA-related"/>
</dbReference>
<feature type="region of interest" description="Disordered" evidence="1">
    <location>
        <begin position="136"/>
        <end position="156"/>
    </location>
</feature>
<keyword evidence="2" id="KW-0812">Transmembrane</keyword>
<evidence type="ECO:0000259" key="3">
    <source>
        <dbReference type="Pfam" id="PF05170"/>
    </source>
</evidence>
<dbReference type="GO" id="GO:0005886">
    <property type="term" value="C:plasma membrane"/>
    <property type="evidence" value="ECO:0007669"/>
    <property type="project" value="TreeGrafter"/>
</dbReference>
<keyword evidence="2" id="KW-1133">Transmembrane helix</keyword>
<reference evidence="4 5" key="1">
    <citation type="submission" date="2017-06" db="EMBL/GenBank/DDBJ databases">
        <authorList>
            <person name="Kim H.J."/>
            <person name="Triplett B.A."/>
        </authorList>
    </citation>
    <scope>NUCLEOTIDE SEQUENCE [LARGE SCALE GENOMIC DNA]</scope>
    <source>
        <strain evidence="4 5">B29T1</strain>
    </source>
</reference>
<evidence type="ECO:0000313" key="5">
    <source>
        <dbReference type="Proteomes" id="UP000197065"/>
    </source>
</evidence>
<proteinExistence type="predicted"/>
<keyword evidence="5" id="KW-1185">Reference proteome</keyword>
<dbReference type="PANTHER" id="PTHR30441">
    <property type="entry name" value="DUF748 DOMAIN-CONTAINING PROTEIN"/>
    <property type="match status" value="1"/>
</dbReference>
<gene>
    <name evidence="4" type="ORF">SAMN07250955_10234</name>
</gene>
<dbReference type="InterPro" id="IPR007844">
    <property type="entry name" value="AsmA"/>
</dbReference>
<dbReference type="AlphaFoldDB" id="A0A212QN96"/>
<dbReference type="RefSeq" id="WP_088559924.1">
    <property type="nucleotide sequence ID" value="NZ_FYEH01000002.1"/>
</dbReference>
<protein>
    <submittedName>
        <fullName evidence="4">Uncharacterized protein involved in outer membrane biogenesis</fullName>
    </submittedName>
</protein>
<dbReference type="PANTHER" id="PTHR30441:SF9">
    <property type="entry name" value="ASMA FAMILY PROTEIN YHJG"/>
    <property type="match status" value="1"/>
</dbReference>
<dbReference type="EMBL" id="FYEH01000002">
    <property type="protein sequence ID" value="SNB60718.1"/>
    <property type="molecule type" value="Genomic_DNA"/>
</dbReference>
<dbReference type="Pfam" id="PF05170">
    <property type="entry name" value="AsmA"/>
    <property type="match status" value="2"/>
</dbReference>
<dbReference type="GO" id="GO:0090313">
    <property type="term" value="P:regulation of protein targeting to membrane"/>
    <property type="evidence" value="ECO:0007669"/>
    <property type="project" value="TreeGrafter"/>
</dbReference>
<organism evidence="4 5">
    <name type="scientific">Arboricoccus pini</name>
    <dbReference type="NCBI Taxonomy" id="1963835"/>
    <lineage>
        <taxon>Bacteria</taxon>
        <taxon>Pseudomonadati</taxon>
        <taxon>Pseudomonadota</taxon>
        <taxon>Alphaproteobacteria</taxon>
        <taxon>Geminicoccales</taxon>
        <taxon>Geminicoccaceae</taxon>
        <taxon>Arboricoccus</taxon>
    </lineage>
</organism>
<sequence length="840" mass="88397">MTRWIKFFALTLAGLVGLVVVALIIVVVLLQRGYFDPMISRQASNALGREVVLTGPITLGYDQGLSIGLGPLTIGNPDWAQEQGISAPMASVQHAAVSIALWPLLTGRIVLPEIALDRPEGQLVRLADGRNNWQFDKLQSGGNQDQSEQSSTTFPELGEIHIDDGSIDYLDKMSSRNLAGTFSASMTRGVQRYDIKANLGVRDLDGKSAEPQRAQLAGWINNPAAPQDGFELTATSNGENAGPLLALAGVATKGRLPGYDATVTVGRDADAWRLVNLDVSLGDNMIKGNGAVGDPTTLAGLNLDITAVSPKPGALLEMLGLGARPVPAFNLRAIGKTEGERNSLTITGSLGNDRLDIAAGTTGPLAELRELDLNANAKGTELGKLLPLAGLTEKPVPAYALDARAKRRGDKGADIDAALTLGGTTMTAKGSIDDLLHGQGVDLASTAKGQDLAEILDIFGLPKITLPPYKVAGRVGRSGNLLTVNGLDGRVGNSDVQGDVSVNIAAKPAFVKADLQSNRVEFADLAGLVGAPPGAGPKDAASPEQKAAAQKLAAEQRLIPDAKIDAAAWKNLNLDVRFQGKSVIAPKLPIQNLAFHVIAKDGLITLEPFEAVIAGGHINALAAIDGRKTPVAGNLDMRIRSLQLNDFMRRFGFTNDALGVFSGRAQLRGQGADVRQMAATADGRIALTMTGGSVDRLLPELAGIDLGQVLVTYIKRLMGTESENTQIRCAIADLDVQNGMVSTKTVLVDTPSDKLTLQGKINLGNEQMDLMFHAYPRDASIGSMRMPIAIGGPMRNPSVAPAPGYVENRPLGWAMAPLAALVPFIELGSKDDRPCEGVVQ</sequence>
<feature type="domain" description="AsmA" evidence="3">
    <location>
        <begin position="1"/>
        <end position="176"/>
    </location>
</feature>
<dbReference type="OrthoDB" id="5749006at2"/>
<evidence type="ECO:0000313" key="4">
    <source>
        <dbReference type="EMBL" id="SNB60718.1"/>
    </source>
</evidence>
<evidence type="ECO:0000256" key="1">
    <source>
        <dbReference type="SAM" id="MobiDB-lite"/>
    </source>
</evidence>
<keyword evidence="2" id="KW-0472">Membrane</keyword>
<feature type="transmembrane region" description="Helical" evidence="2">
    <location>
        <begin position="7"/>
        <end position="30"/>
    </location>
</feature>
<dbReference type="Proteomes" id="UP000197065">
    <property type="component" value="Unassembled WGS sequence"/>
</dbReference>
<feature type="domain" description="AsmA" evidence="3">
    <location>
        <begin position="431"/>
        <end position="744"/>
    </location>
</feature>
<feature type="compositionally biased region" description="Polar residues" evidence="1">
    <location>
        <begin position="140"/>
        <end position="154"/>
    </location>
</feature>
<accession>A0A212QN96</accession>
<evidence type="ECO:0000256" key="2">
    <source>
        <dbReference type="SAM" id="Phobius"/>
    </source>
</evidence>